<dbReference type="EMBL" id="LR862132">
    <property type="protein sequence ID" value="CAD1837651.1"/>
    <property type="molecule type" value="Genomic_DNA"/>
</dbReference>
<accession>A0A6V7Q3T0</accession>
<proteinExistence type="predicted"/>
<gene>
    <name evidence="1" type="ORF">CB5_LOCUS20862</name>
</gene>
<dbReference type="AlphaFoldDB" id="A0A6V7Q3T0"/>
<evidence type="ECO:0000313" key="1">
    <source>
        <dbReference type="EMBL" id="CAD1837651.1"/>
    </source>
</evidence>
<name>A0A6V7Q3T0_ANACO</name>
<protein>
    <submittedName>
        <fullName evidence="1">Uncharacterized protein</fullName>
    </submittedName>
</protein>
<reference evidence="1" key="1">
    <citation type="submission" date="2020-07" db="EMBL/GenBank/DDBJ databases">
        <authorList>
            <person name="Lin J."/>
        </authorList>
    </citation>
    <scope>NUCLEOTIDE SEQUENCE</scope>
</reference>
<sequence>MLFALEASISAFYHLYSQRRSWRRGVPLPLRPPPSPRLRLARHHPFPDHRPRPSHLGTVNLASLNSSSAVLIRSPTPFSPSPTNSNATVLGLVASLPYDVSAFAVDTLLVPYGFDLAASEIRPPVDVNITRVLVEARGFNVAASRAPAEKRGGGARGA</sequence>
<organism evidence="1">
    <name type="scientific">Ananas comosus var. bracteatus</name>
    <name type="common">red pineapple</name>
    <dbReference type="NCBI Taxonomy" id="296719"/>
    <lineage>
        <taxon>Eukaryota</taxon>
        <taxon>Viridiplantae</taxon>
        <taxon>Streptophyta</taxon>
        <taxon>Embryophyta</taxon>
        <taxon>Tracheophyta</taxon>
        <taxon>Spermatophyta</taxon>
        <taxon>Magnoliopsida</taxon>
        <taxon>Liliopsida</taxon>
        <taxon>Poales</taxon>
        <taxon>Bromeliaceae</taxon>
        <taxon>Bromelioideae</taxon>
        <taxon>Ananas</taxon>
    </lineage>
</organism>